<feature type="compositionally biased region" description="Low complexity" evidence="7">
    <location>
        <begin position="9"/>
        <end position="31"/>
    </location>
</feature>
<proteinExistence type="predicted"/>
<feature type="compositionally biased region" description="Basic residues" evidence="7">
    <location>
        <begin position="579"/>
        <end position="590"/>
    </location>
</feature>
<feature type="region of interest" description="Disordered" evidence="7">
    <location>
        <begin position="249"/>
        <end position="306"/>
    </location>
</feature>
<dbReference type="GO" id="GO:0048188">
    <property type="term" value="C:Set1C/COMPASS complex"/>
    <property type="evidence" value="ECO:0007669"/>
    <property type="project" value="InterPro"/>
</dbReference>
<dbReference type="GO" id="GO:0045893">
    <property type="term" value="P:positive regulation of DNA-templated transcription"/>
    <property type="evidence" value="ECO:0007669"/>
    <property type="project" value="TreeGrafter"/>
</dbReference>
<dbReference type="SMART" id="SM00249">
    <property type="entry name" value="PHD"/>
    <property type="match status" value="1"/>
</dbReference>
<keyword evidence="4" id="KW-0862">Zinc</keyword>
<dbReference type="Gene3D" id="3.30.40.10">
    <property type="entry name" value="Zinc/RING finger domain, C3HC4 (zinc finger)"/>
    <property type="match status" value="1"/>
</dbReference>
<dbReference type="InParanoid" id="A0A165PGA5"/>
<feature type="compositionally biased region" description="Low complexity" evidence="7">
    <location>
        <begin position="185"/>
        <end position="198"/>
    </location>
</feature>
<accession>A0A165PGA5</accession>
<dbReference type="EMBL" id="KV425890">
    <property type="protein sequence ID" value="KZW02139.1"/>
    <property type="molecule type" value="Genomic_DNA"/>
</dbReference>
<feature type="region of interest" description="Disordered" evidence="7">
    <location>
        <begin position="1"/>
        <end position="223"/>
    </location>
</feature>
<sequence>MANRRLAISSLLSSDSSTPTFVPQPQQLSAPAPAPVPAPALVPKPEPEPVAAPVRYASPPINFSLPATLTRRTPSPTMLDDAPPFKRHRSDPEPHTYAHKHPQGASLSRQYSPAEQSGRAPKVSYNNPGFYSPSGSSPRSPVVTQKARPVQQHAASTGDIHDGLAPVPLATFAETTNTEQRWVESRSGSVAGSASGSGTHSPVTGRPDYQQPRTPVYSSPPLSSSTAIAALSAGAKVVEDVRTSLIEQRSSSRVRRTSADLPPGATRVHHDATSPLPRLAAKSPLPDYTPTRHAGSTIGYPSSSEREPIAALSAGAKVVEDVRTSLIEQRSSSHVRRTSADLPPGATRVHHDATSPLPRLAAKSPLPDYTPTRHAGSTIGYPSSSERERRSPARSTASISPTTAAPPPPPPPHRKSSSFDAARSGHPTNLKSDSPDAHEWLVDHYSQAPAHPSSRVHRGPGMAFAEPGASDRDIAAPPRNYEPVHIQAAAPPKPKPLSPSPTVDEELLSLVDGPSSSTKHRRDEHPDTDMREAAKGPVLDHVEQQPTQHLQPAREDVRVTPARPSQTSDIPADEDVAKPKAKRPRPSGGRKKADGMAAPRQRKKATTAAANARRSLSAMPGSSRMSSPSVATGSTPGPDMNEDVDMDVDVERPSAQDRSPSKREKMKRSKDEDKLYCICKMPYDEDTFMIACDKCDEWYHPACVDLPEHDVELIDQFVCPVCQSVNPTLQTSYKMRCLRGAAGTDEASPDTCRKAARMPLSKYCSDECGLAHVRGRLDEYNTKGGMPEHLWNAVKASRKLEGFTTAEQKTKPAKVFAAEIAEALSGEAKPLTNGHAKTNGVNGHRHDIVNGHSTAQTELQLETLRGMLDRIATERDALLKALDFVRARERLIEVSSGRSERVGECGWDERLLFSDSEWQTWICRAQDGGGAWLLTGGDDDSDGTPGEGGWWCTGKKKCDRHNGWQKLRLAEVEMEKSLKSQLLDTLTSREREIRRCIEDLEPPVLLSNAFSQIGRSRVNGKTSRGGGPRKR</sequence>
<feature type="compositionally biased region" description="Low complexity" evidence="7">
    <location>
        <begin position="393"/>
        <end position="403"/>
    </location>
</feature>
<dbReference type="SUPFAM" id="SSF57903">
    <property type="entry name" value="FYVE/PHD zinc finger"/>
    <property type="match status" value="1"/>
</dbReference>
<comment type="subcellular location">
    <subcellularLocation>
        <location evidence="1">Nucleus</location>
    </subcellularLocation>
</comment>
<dbReference type="Proteomes" id="UP000077266">
    <property type="component" value="Unassembled WGS sequence"/>
</dbReference>
<keyword evidence="3 6" id="KW-0863">Zinc-finger</keyword>
<dbReference type="OrthoDB" id="436852at2759"/>
<feature type="domain" description="PHD-type" evidence="8">
    <location>
        <begin position="674"/>
        <end position="725"/>
    </location>
</feature>
<dbReference type="InterPro" id="IPR019786">
    <property type="entry name" value="Zinc_finger_PHD-type_CS"/>
</dbReference>
<dbReference type="PROSITE" id="PS50016">
    <property type="entry name" value="ZF_PHD_2"/>
    <property type="match status" value="1"/>
</dbReference>
<feature type="compositionally biased region" description="Basic and acidic residues" evidence="7">
    <location>
        <begin position="433"/>
        <end position="442"/>
    </location>
</feature>
<feature type="compositionally biased region" description="Low complexity" evidence="7">
    <location>
        <begin position="132"/>
        <end position="141"/>
    </location>
</feature>
<feature type="region of interest" description="Disordered" evidence="7">
    <location>
        <begin position="326"/>
        <end position="645"/>
    </location>
</feature>
<evidence type="ECO:0000256" key="7">
    <source>
        <dbReference type="SAM" id="MobiDB-lite"/>
    </source>
</evidence>
<dbReference type="GO" id="GO:0008270">
    <property type="term" value="F:zinc ion binding"/>
    <property type="evidence" value="ECO:0007669"/>
    <property type="project" value="UniProtKB-KW"/>
</dbReference>
<feature type="compositionally biased region" description="Polar residues" evidence="7">
    <location>
        <begin position="623"/>
        <end position="635"/>
    </location>
</feature>
<protein>
    <recommendedName>
        <fullName evidence="8">PHD-type domain-containing protein</fullName>
    </recommendedName>
</protein>
<dbReference type="AlphaFoldDB" id="A0A165PGA5"/>
<evidence type="ECO:0000256" key="6">
    <source>
        <dbReference type="PROSITE-ProRule" id="PRU00146"/>
    </source>
</evidence>
<evidence type="ECO:0000256" key="2">
    <source>
        <dbReference type="ARBA" id="ARBA00022723"/>
    </source>
</evidence>
<feature type="compositionally biased region" description="Low complexity" evidence="7">
    <location>
        <begin position="606"/>
        <end position="618"/>
    </location>
</feature>
<dbReference type="PROSITE" id="PS01359">
    <property type="entry name" value="ZF_PHD_1"/>
    <property type="match status" value="1"/>
</dbReference>
<dbReference type="InterPro" id="IPR037869">
    <property type="entry name" value="Spp1/CFP1"/>
</dbReference>
<evidence type="ECO:0000256" key="3">
    <source>
        <dbReference type="ARBA" id="ARBA00022771"/>
    </source>
</evidence>
<keyword evidence="10" id="KW-1185">Reference proteome</keyword>
<dbReference type="PANTHER" id="PTHR46174:SF1">
    <property type="entry name" value="CXXC-TYPE ZINC FINGER PROTEIN 1"/>
    <property type="match status" value="1"/>
</dbReference>
<reference evidence="9 10" key="1">
    <citation type="journal article" date="2016" name="Mol. Biol. Evol.">
        <title>Comparative Genomics of Early-Diverging Mushroom-Forming Fungi Provides Insights into the Origins of Lignocellulose Decay Capabilities.</title>
        <authorList>
            <person name="Nagy L.G."/>
            <person name="Riley R."/>
            <person name="Tritt A."/>
            <person name="Adam C."/>
            <person name="Daum C."/>
            <person name="Floudas D."/>
            <person name="Sun H."/>
            <person name="Yadav J.S."/>
            <person name="Pangilinan J."/>
            <person name="Larsson K.H."/>
            <person name="Matsuura K."/>
            <person name="Barry K."/>
            <person name="Labutti K."/>
            <person name="Kuo R."/>
            <person name="Ohm R.A."/>
            <person name="Bhattacharya S.S."/>
            <person name="Shirouzu T."/>
            <person name="Yoshinaga Y."/>
            <person name="Martin F.M."/>
            <person name="Grigoriev I.V."/>
            <person name="Hibbett D.S."/>
        </authorList>
    </citation>
    <scope>NUCLEOTIDE SEQUENCE [LARGE SCALE GENOMIC DNA]</scope>
    <source>
        <strain evidence="9 10">HHB12029</strain>
    </source>
</reference>
<dbReference type="InterPro" id="IPR001965">
    <property type="entry name" value="Znf_PHD"/>
</dbReference>
<evidence type="ECO:0000313" key="10">
    <source>
        <dbReference type="Proteomes" id="UP000077266"/>
    </source>
</evidence>
<dbReference type="InterPro" id="IPR019787">
    <property type="entry name" value="Znf_PHD-finger"/>
</dbReference>
<evidence type="ECO:0000256" key="1">
    <source>
        <dbReference type="ARBA" id="ARBA00004123"/>
    </source>
</evidence>
<keyword evidence="2" id="KW-0479">Metal-binding</keyword>
<dbReference type="InterPro" id="IPR013083">
    <property type="entry name" value="Znf_RING/FYVE/PHD"/>
</dbReference>
<organism evidence="9 10">
    <name type="scientific">Exidia glandulosa HHB12029</name>
    <dbReference type="NCBI Taxonomy" id="1314781"/>
    <lineage>
        <taxon>Eukaryota</taxon>
        <taxon>Fungi</taxon>
        <taxon>Dikarya</taxon>
        <taxon>Basidiomycota</taxon>
        <taxon>Agaricomycotina</taxon>
        <taxon>Agaricomycetes</taxon>
        <taxon>Auriculariales</taxon>
        <taxon>Exidiaceae</taxon>
        <taxon>Exidia</taxon>
    </lineage>
</organism>
<feature type="compositionally biased region" description="Polar residues" evidence="7">
    <location>
        <begin position="65"/>
        <end position="76"/>
    </location>
</feature>
<dbReference type="InterPro" id="IPR011011">
    <property type="entry name" value="Znf_FYVE_PHD"/>
</dbReference>
<evidence type="ECO:0000256" key="4">
    <source>
        <dbReference type="ARBA" id="ARBA00022833"/>
    </source>
</evidence>
<feature type="compositionally biased region" description="Pro residues" evidence="7">
    <location>
        <begin position="32"/>
        <end position="50"/>
    </location>
</feature>
<evidence type="ECO:0000259" key="8">
    <source>
        <dbReference type="PROSITE" id="PS50016"/>
    </source>
</evidence>
<keyword evidence="5" id="KW-0539">Nucleus</keyword>
<evidence type="ECO:0000256" key="5">
    <source>
        <dbReference type="ARBA" id="ARBA00023242"/>
    </source>
</evidence>
<feature type="compositionally biased region" description="Basic and acidic residues" evidence="7">
    <location>
        <begin position="521"/>
        <end position="543"/>
    </location>
</feature>
<dbReference type="Pfam" id="PF00628">
    <property type="entry name" value="PHD"/>
    <property type="match status" value="1"/>
</dbReference>
<gene>
    <name evidence="9" type="ORF">EXIGLDRAFT_744856</name>
</gene>
<evidence type="ECO:0000313" key="9">
    <source>
        <dbReference type="EMBL" id="KZW02139.1"/>
    </source>
</evidence>
<feature type="compositionally biased region" description="Polar residues" evidence="7">
    <location>
        <begin position="105"/>
        <end position="115"/>
    </location>
</feature>
<dbReference type="STRING" id="1314781.A0A165PGA5"/>
<dbReference type="PANTHER" id="PTHR46174">
    <property type="entry name" value="CXXC-TYPE ZINC FINGER PROTEIN 1"/>
    <property type="match status" value="1"/>
</dbReference>
<name>A0A165PGA5_EXIGL</name>